<dbReference type="Proteomes" id="UP000198716">
    <property type="component" value="Unassembled WGS sequence"/>
</dbReference>
<dbReference type="EMBL" id="FOMZ01000001">
    <property type="protein sequence ID" value="SFD59098.1"/>
    <property type="molecule type" value="Genomic_DNA"/>
</dbReference>
<accession>A0A1I1TPG9</accession>
<evidence type="ECO:0008006" key="3">
    <source>
        <dbReference type="Google" id="ProtNLM"/>
    </source>
</evidence>
<reference evidence="2" key="1">
    <citation type="submission" date="2016-10" db="EMBL/GenBank/DDBJ databases">
        <authorList>
            <person name="Varghese N."/>
            <person name="Submissions S."/>
        </authorList>
    </citation>
    <scope>NUCLEOTIDE SEQUENCE [LARGE SCALE GENOMIC DNA]</scope>
    <source>
        <strain evidence="2">DSM 45004</strain>
    </source>
</reference>
<evidence type="ECO:0000313" key="1">
    <source>
        <dbReference type="EMBL" id="SFD59098.1"/>
    </source>
</evidence>
<organism evidence="1 2">
    <name type="scientific">Actinopolyspora alba</name>
    <dbReference type="NCBI Taxonomy" id="673379"/>
    <lineage>
        <taxon>Bacteria</taxon>
        <taxon>Bacillati</taxon>
        <taxon>Actinomycetota</taxon>
        <taxon>Actinomycetes</taxon>
        <taxon>Actinopolysporales</taxon>
        <taxon>Actinopolysporaceae</taxon>
        <taxon>Actinopolyspora</taxon>
        <taxon>Actinopolyspora alba group</taxon>
    </lineage>
</organism>
<dbReference type="AlphaFoldDB" id="A0A1I1TPG9"/>
<evidence type="ECO:0000313" key="2">
    <source>
        <dbReference type="Proteomes" id="UP000198716"/>
    </source>
</evidence>
<proteinExistence type="predicted"/>
<protein>
    <recommendedName>
        <fullName evidence="3">Excreted virulence factor EspC, type VII ESX diderm</fullName>
    </recommendedName>
</protein>
<name>A0A1I1TPG9_9ACTN</name>
<gene>
    <name evidence="1" type="ORF">SAMN04487819_101163</name>
</gene>
<sequence length="92" mass="9819">MTMRADPAFIAELGNELERSTEGLRNRIPAPRADAGPSTQAIAATVAEVLRAAAGLTETTFDTADDLHANRATYATVEDDNTGRFEGLESPR</sequence>
<keyword evidence="2" id="KW-1185">Reference proteome</keyword>